<evidence type="ECO:0000313" key="4">
    <source>
        <dbReference type="Proteomes" id="UP001183246"/>
    </source>
</evidence>
<dbReference type="EMBL" id="JAVREL010000010">
    <property type="protein sequence ID" value="MDT0344477.1"/>
    <property type="molecule type" value="Genomic_DNA"/>
</dbReference>
<comment type="caution">
    <text evidence="3">The sequence shown here is derived from an EMBL/GenBank/DDBJ whole genome shotgun (WGS) entry which is preliminary data.</text>
</comment>
<dbReference type="RefSeq" id="WP_311705611.1">
    <property type="nucleotide sequence ID" value="NZ_JAVREL010000010.1"/>
</dbReference>
<dbReference type="Gene3D" id="1.10.510.10">
    <property type="entry name" value="Transferase(Phosphotransferase) domain 1"/>
    <property type="match status" value="1"/>
</dbReference>
<organism evidence="3 4">
    <name type="scientific">Streptomyces litchfieldiae</name>
    <dbReference type="NCBI Taxonomy" id="3075543"/>
    <lineage>
        <taxon>Bacteria</taxon>
        <taxon>Bacillati</taxon>
        <taxon>Actinomycetota</taxon>
        <taxon>Actinomycetes</taxon>
        <taxon>Kitasatosporales</taxon>
        <taxon>Streptomycetaceae</taxon>
        <taxon>Streptomyces</taxon>
    </lineage>
</organism>
<proteinExistence type="predicted"/>
<evidence type="ECO:0000259" key="2">
    <source>
        <dbReference type="PROSITE" id="PS50011"/>
    </source>
</evidence>
<name>A0ABU2MS73_9ACTN</name>
<feature type="compositionally biased region" description="Low complexity" evidence="1">
    <location>
        <begin position="93"/>
        <end position="109"/>
    </location>
</feature>
<dbReference type="SUPFAM" id="SSF52833">
    <property type="entry name" value="Thioredoxin-like"/>
    <property type="match status" value="1"/>
</dbReference>
<reference evidence="4" key="1">
    <citation type="submission" date="2023-07" db="EMBL/GenBank/DDBJ databases">
        <title>30 novel species of actinomycetes from the DSMZ collection.</title>
        <authorList>
            <person name="Nouioui I."/>
        </authorList>
    </citation>
    <scope>NUCLEOTIDE SEQUENCE [LARGE SCALE GENOMIC DNA]</scope>
    <source>
        <strain evidence="4">DSM 44938</strain>
    </source>
</reference>
<keyword evidence="4" id="KW-1185">Reference proteome</keyword>
<evidence type="ECO:0000313" key="3">
    <source>
        <dbReference type="EMBL" id="MDT0344477.1"/>
    </source>
</evidence>
<feature type="region of interest" description="Disordered" evidence="1">
    <location>
        <begin position="204"/>
        <end position="249"/>
    </location>
</feature>
<gene>
    <name evidence="3" type="ORF">RM590_17930</name>
</gene>
<sequence>MAGPLPWWEVAGYGRDALAVLRALHAAGLYVPGLGPASLFMRQPGTGPGSVALAGFSGPGQQADSTADQASADLWSLGMVLYVLAEGHEPSHAGTQARTDAGATATGDLAPPPVRSGPLADVLRAVLAPDPATRPDAARLDAMLAAVQAQAPPAYPPPPPSGPPGTNAPRRSHASTALITVLALTAVAALGTGAAVLLAGDGDDSPAAAGSPSATPTPSAADGDGQGDDRAGTRVPEHASGTDGLTIRLGDPDAPHTLVVYEDLRCPYCASFEEQMGGEVHSDVQEGTYNVEYVFGTFLDGNLGGSGSMNALIALGAALDVSPDAFRLYHQSLFAAQPPEYSDDFANDERLLEIGRLIPELQNDEQFEQDVTGDTFQGWATAMSQAFLDNLDVTGTPTLRFDGQIIPTPQSAAEFRQAIDDLTTP</sequence>
<feature type="compositionally biased region" description="Basic and acidic residues" evidence="1">
    <location>
        <begin position="227"/>
        <end position="237"/>
    </location>
</feature>
<accession>A0ABU2MS73</accession>
<dbReference type="InterPro" id="IPR012336">
    <property type="entry name" value="Thioredoxin-like_fold"/>
</dbReference>
<dbReference type="Pfam" id="PF13462">
    <property type="entry name" value="Thioredoxin_4"/>
    <property type="match status" value="1"/>
</dbReference>
<dbReference type="Proteomes" id="UP001183246">
    <property type="component" value="Unassembled WGS sequence"/>
</dbReference>
<feature type="compositionally biased region" description="Low complexity" evidence="1">
    <location>
        <begin position="204"/>
        <end position="223"/>
    </location>
</feature>
<feature type="domain" description="Protein kinase" evidence="2">
    <location>
        <begin position="1"/>
        <end position="144"/>
    </location>
</feature>
<feature type="compositionally biased region" description="Pro residues" evidence="1">
    <location>
        <begin position="153"/>
        <end position="163"/>
    </location>
</feature>
<dbReference type="PROSITE" id="PS50011">
    <property type="entry name" value="PROTEIN_KINASE_DOM"/>
    <property type="match status" value="1"/>
</dbReference>
<feature type="region of interest" description="Disordered" evidence="1">
    <location>
        <begin position="151"/>
        <end position="172"/>
    </location>
</feature>
<dbReference type="InterPro" id="IPR011009">
    <property type="entry name" value="Kinase-like_dom_sf"/>
</dbReference>
<evidence type="ECO:0000256" key="1">
    <source>
        <dbReference type="SAM" id="MobiDB-lite"/>
    </source>
</evidence>
<protein>
    <submittedName>
        <fullName evidence="3">Thioredoxin domain-containing protein</fullName>
    </submittedName>
</protein>
<feature type="region of interest" description="Disordered" evidence="1">
    <location>
        <begin position="91"/>
        <end position="116"/>
    </location>
</feature>
<dbReference type="Gene3D" id="3.40.30.10">
    <property type="entry name" value="Glutaredoxin"/>
    <property type="match status" value="1"/>
</dbReference>
<dbReference type="SUPFAM" id="SSF56112">
    <property type="entry name" value="Protein kinase-like (PK-like)"/>
    <property type="match status" value="1"/>
</dbReference>
<dbReference type="InterPro" id="IPR036249">
    <property type="entry name" value="Thioredoxin-like_sf"/>
</dbReference>
<dbReference type="InterPro" id="IPR000719">
    <property type="entry name" value="Prot_kinase_dom"/>
</dbReference>